<dbReference type="Gene3D" id="1.10.533.10">
    <property type="entry name" value="Death Domain, Fas"/>
    <property type="match status" value="1"/>
</dbReference>
<feature type="repeat" description="ANK" evidence="15">
    <location>
        <begin position="95"/>
        <end position="127"/>
    </location>
</feature>
<dbReference type="GO" id="GO:0005764">
    <property type="term" value="C:lysosome"/>
    <property type="evidence" value="ECO:0007669"/>
    <property type="project" value="UniProtKB-SubCell"/>
</dbReference>
<name>A0A8C3VMI5_CATUS</name>
<feature type="repeat" description="ANK" evidence="15">
    <location>
        <begin position="231"/>
        <end position="263"/>
    </location>
</feature>
<dbReference type="Pfam" id="PF12796">
    <property type="entry name" value="Ank_2"/>
    <property type="match status" value="5"/>
</dbReference>
<evidence type="ECO:0000256" key="8">
    <source>
        <dbReference type="ARBA" id="ARBA00023043"/>
    </source>
</evidence>
<feature type="repeat" description="ANK" evidence="15">
    <location>
        <begin position="297"/>
        <end position="329"/>
    </location>
</feature>
<dbReference type="InterPro" id="IPR011029">
    <property type="entry name" value="DEATH-like_dom_sf"/>
</dbReference>
<proteinExistence type="predicted"/>
<feature type="region of interest" description="Disordered" evidence="16">
    <location>
        <begin position="1597"/>
        <end position="1740"/>
    </location>
</feature>
<evidence type="ECO:0000256" key="7">
    <source>
        <dbReference type="ARBA" id="ARBA00023018"/>
    </source>
</evidence>
<dbReference type="GO" id="GO:0045211">
    <property type="term" value="C:postsynaptic membrane"/>
    <property type="evidence" value="ECO:0007669"/>
    <property type="project" value="UniProtKB-SubCell"/>
</dbReference>
<feature type="repeat" description="ANK" evidence="15">
    <location>
        <begin position="363"/>
        <end position="395"/>
    </location>
</feature>
<reference evidence="19" key="3">
    <citation type="submission" date="2025-09" db="UniProtKB">
        <authorList>
            <consortium name="Ensembl"/>
        </authorList>
    </citation>
    <scope>IDENTIFICATION</scope>
</reference>
<feature type="compositionally biased region" description="Polar residues" evidence="16">
    <location>
        <begin position="1629"/>
        <end position="1640"/>
    </location>
</feature>
<dbReference type="GO" id="GO:0005856">
    <property type="term" value="C:cytoskeleton"/>
    <property type="evidence" value="ECO:0007669"/>
    <property type="project" value="UniProtKB-SubCell"/>
</dbReference>
<keyword evidence="6" id="KW-0677">Repeat</keyword>
<feature type="repeat" description="ANK" evidence="15">
    <location>
        <begin position="759"/>
        <end position="791"/>
    </location>
</feature>
<feature type="compositionally biased region" description="Basic and acidic residues" evidence="16">
    <location>
        <begin position="1"/>
        <end position="13"/>
    </location>
</feature>
<dbReference type="FunFam" id="2.60.220.30:FF:000007">
    <property type="entry name" value="Ankyrin-2 isoform 2"/>
    <property type="match status" value="1"/>
</dbReference>
<dbReference type="Gene3D" id="1.25.40.20">
    <property type="entry name" value="Ankyrin repeat-containing domain"/>
    <property type="match status" value="3"/>
</dbReference>
<dbReference type="SMART" id="SM00218">
    <property type="entry name" value="ZU5"/>
    <property type="match status" value="1"/>
</dbReference>
<feature type="domain" description="Death" evidence="17">
    <location>
        <begin position="1479"/>
        <end position="1563"/>
    </location>
</feature>
<feature type="repeat" description="ANK" evidence="15">
    <location>
        <begin position="594"/>
        <end position="626"/>
    </location>
</feature>
<dbReference type="PROSITE" id="PS50297">
    <property type="entry name" value="ANK_REP_REGION"/>
    <property type="match status" value="20"/>
</dbReference>
<dbReference type="Pfam" id="PF17809">
    <property type="entry name" value="UPA_2"/>
    <property type="match status" value="1"/>
</dbReference>
<keyword evidence="8 15" id="KW-0040">ANK repeat</keyword>
<keyword evidence="3" id="KW-1003">Cell membrane</keyword>
<dbReference type="Pfam" id="PF00531">
    <property type="entry name" value="Death"/>
    <property type="match status" value="1"/>
</dbReference>
<feature type="repeat" description="ANK" evidence="15">
    <location>
        <begin position="693"/>
        <end position="725"/>
    </location>
</feature>
<evidence type="ECO:0000256" key="12">
    <source>
        <dbReference type="ARBA" id="ARBA00023257"/>
    </source>
</evidence>
<keyword evidence="10" id="KW-0206">Cytoskeleton</keyword>
<evidence type="ECO:0000256" key="6">
    <source>
        <dbReference type="ARBA" id="ARBA00022737"/>
    </source>
</evidence>
<evidence type="ECO:0000256" key="11">
    <source>
        <dbReference type="ARBA" id="ARBA00023228"/>
    </source>
</evidence>
<evidence type="ECO:0000256" key="13">
    <source>
        <dbReference type="ARBA" id="ARBA00024012"/>
    </source>
</evidence>
<gene>
    <name evidence="19" type="primary">ANK2</name>
</gene>
<dbReference type="Pfam" id="PF13637">
    <property type="entry name" value="Ank_4"/>
    <property type="match status" value="2"/>
</dbReference>
<organism evidence="19 20">
    <name type="scientific">Catharus ustulatus</name>
    <name type="common">Russet-backed thrush</name>
    <name type="synonym">Hylocichla ustulatus</name>
    <dbReference type="NCBI Taxonomy" id="91951"/>
    <lineage>
        <taxon>Eukaryota</taxon>
        <taxon>Metazoa</taxon>
        <taxon>Chordata</taxon>
        <taxon>Craniata</taxon>
        <taxon>Vertebrata</taxon>
        <taxon>Euteleostomi</taxon>
        <taxon>Archelosauria</taxon>
        <taxon>Archosauria</taxon>
        <taxon>Dinosauria</taxon>
        <taxon>Saurischia</taxon>
        <taxon>Theropoda</taxon>
        <taxon>Coelurosauria</taxon>
        <taxon>Aves</taxon>
        <taxon>Neognathae</taxon>
        <taxon>Neoaves</taxon>
        <taxon>Telluraves</taxon>
        <taxon>Australaves</taxon>
        <taxon>Passeriformes</taxon>
        <taxon>Turdidae</taxon>
        <taxon>Catharus</taxon>
    </lineage>
</organism>
<reference evidence="19" key="1">
    <citation type="submission" date="2020-10" db="EMBL/GenBank/DDBJ databases">
        <title>Catharus ustulatus (Swainson's thrush) genome, bCatUst1, primary haplotype v2.</title>
        <authorList>
            <person name="Delmore K."/>
            <person name="Vafadar M."/>
            <person name="Formenti G."/>
            <person name="Chow W."/>
            <person name="Pelan S."/>
            <person name="Howe K."/>
            <person name="Rhie A."/>
            <person name="Mountcastle J."/>
            <person name="Haase B."/>
            <person name="Fedrigo O."/>
            <person name="Jarvis E.D."/>
        </authorList>
    </citation>
    <scope>NUCLEOTIDE SEQUENCE [LARGE SCALE GENOMIC DNA]</scope>
</reference>
<feature type="repeat" description="ANK" evidence="15">
    <location>
        <begin position="62"/>
        <end position="94"/>
    </location>
</feature>
<feature type="repeat" description="ANK" evidence="15">
    <location>
        <begin position="330"/>
        <end position="362"/>
    </location>
</feature>
<dbReference type="SMART" id="SM00248">
    <property type="entry name" value="ANK"/>
    <property type="match status" value="23"/>
</dbReference>
<dbReference type="InterPro" id="IPR051165">
    <property type="entry name" value="Multifunctional_ANK_Repeat"/>
</dbReference>
<evidence type="ECO:0000256" key="15">
    <source>
        <dbReference type="PROSITE-ProRule" id="PRU00023"/>
    </source>
</evidence>
<evidence type="ECO:0000259" key="17">
    <source>
        <dbReference type="PROSITE" id="PS50017"/>
    </source>
</evidence>
<dbReference type="PANTHER" id="PTHR24123">
    <property type="entry name" value="ANKYRIN REPEAT-CONTAINING"/>
    <property type="match status" value="1"/>
</dbReference>
<evidence type="ECO:0000313" key="19">
    <source>
        <dbReference type="Ensembl" id="ENSCUSP00005028344.1"/>
    </source>
</evidence>
<feature type="compositionally biased region" description="Polar residues" evidence="16">
    <location>
        <begin position="1675"/>
        <end position="1688"/>
    </location>
</feature>
<dbReference type="Gene3D" id="2.60.220.30">
    <property type="match status" value="3"/>
</dbReference>
<keyword evidence="5" id="KW-0597">Phosphoprotein</keyword>
<dbReference type="PRINTS" id="PR01415">
    <property type="entry name" value="ANKYRIN"/>
</dbReference>
<feature type="region of interest" description="Disordered" evidence="16">
    <location>
        <begin position="1847"/>
        <end position="1882"/>
    </location>
</feature>
<dbReference type="CDD" id="cd08804">
    <property type="entry name" value="Death_ank2"/>
    <property type="match status" value="1"/>
</dbReference>
<dbReference type="InterPro" id="IPR040745">
    <property type="entry name" value="Ankyrin_UPA"/>
</dbReference>
<dbReference type="PANTHER" id="PTHR24123:SF49">
    <property type="entry name" value="ANKYRIN-2-LIKE ISOFORM X1"/>
    <property type="match status" value="1"/>
</dbReference>
<dbReference type="SMART" id="SM00005">
    <property type="entry name" value="DEATH"/>
    <property type="match status" value="1"/>
</dbReference>
<dbReference type="PROSITE" id="PS51145">
    <property type="entry name" value="ZU5"/>
    <property type="match status" value="2"/>
</dbReference>
<dbReference type="FunFam" id="2.60.220.30:FF:000005">
    <property type="entry name" value="Ankyrin-2 isoform 2"/>
    <property type="match status" value="1"/>
</dbReference>
<keyword evidence="20" id="KW-1185">Reference proteome</keyword>
<comment type="subcellular location">
    <subcellularLocation>
        <location evidence="13">Cell membrane</location>
        <location evidence="13">Sarcolemma</location>
        <location evidence="13">T-tubule</location>
    </subcellularLocation>
    <subcellularLocation>
        <location evidence="1">Cytoplasm</location>
        <location evidence="1">Cytoskeleton</location>
    </subcellularLocation>
    <subcellularLocation>
        <location evidence="2">Lysosome</location>
    </subcellularLocation>
    <subcellularLocation>
        <location evidence="14">Postsynaptic cell membrane</location>
    </subcellularLocation>
</comment>
<feature type="repeat" description="ANK" evidence="15">
    <location>
        <begin position="495"/>
        <end position="527"/>
    </location>
</feature>
<dbReference type="InterPro" id="IPR036770">
    <property type="entry name" value="Ankyrin_rpt-contain_sf"/>
</dbReference>
<feature type="compositionally biased region" description="Basic and acidic residues" evidence="16">
    <location>
        <begin position="1598"/>
        <end position="1617"/>
    </location>
</feature>
<dbReference type="SUPFAM" id="SSF47986">
    <property type="entry name" value="DEATH domain"/>
    <property type="match status" value="1"/>
</dbReference>
<dbReference type="Proteomes" id="UP000694563">
    <property type="component" value="Chromosome 5"/>
</dbReference>
<evidence type="ECO:0000256" key="9">
    <source>
        <dbReference type="ARBA" id="ARBA00023136"/>
    </source>
</evidence>
<feature type="region of interest" description="Disordered" evidence="16">
    <location>
        <begin position="1"/>
        <end position="33"/>
    </location>
</feature>
<keyword evidence="7" id="KW-0770">Synapse</keyword>
<dbReference type="InterPro" id="IPR000488">
    <property type="entry name" value="Death_dom"/>
</dbReference>
<reference evidence="19" key="2">
    <citation type="submission" date="2025-08" db="UniProtKB">
        <authorList>
            <consortium name="Ensembl"/>
        </authorList>
    </citation>
    <scope>IDENTIFICATION</scope>
</reference>
<dbReference type="FunFam" id="1.25.40.20:FF:000003">
    <property type="entry name" value="Ankyrin, isoform B"/>
    <property type="match status" value="1"/>
</dbReference>
<feature type="repeat" description="ANK" evidence="15">
    <location>
        <begin position="660"/>
        <end position="692"/>
    </location>
</feature>
<dbReference type="Pfam" id="PF00791">
    <property type="entry name" value="ZU5"/>
    <property type="match status" value="3"/>
</dbReference>
<keyword evidence="12" id="KW-0628">Postsynaptic cell membrane</keyword>
<dbReference type="FunFam" id="1.25.40.20:FF:000002">
    <property type="entry name" value="Ankyrin-2 isoform 2"/>
    <property type="match status" value="1"/>
</dbReference>
<dbReference type="Pfam" id="PF00023">
    <property type="entry name" value="Ank"/>
    <property type="match status" value="4"/>
</dbReference>
<evidence type="ECO:0000313" key="20">
    <source>
        <dbReference type="Proteomes" id="UP000694563"/>
    </source>
</evidence>
<dbReference type="GO" id="GO:0030315">
    <property type="term" value="C:T-tubule"/>
    <property type="evidence" value="ECO:0007669"/>
    <property type="project" value="UniProtKB-SubCell"/>
</dbReference>
<dbReference type="SUPFAM" id="SSF48403">
    <property type="entry name" value="Ankyrin repeat"/>
    <property type="match status" value="3"/>
</dbReference>
<feature type="repeat" description="ANK" evidence="15">
    <location>
        <begin position="128"/>
        <end position="160"/>
    </location>
</feature>
<dbReference type="InterPro" id="IPR000906">
    <property type="entry name" value="ZU5_dom"/>
</dbReference>
<feature type="repeat" description="ANK" evidence="15">
    <location>
        <begin position="561"/>
        <end position="593"/>
    </location>
</feature>
<feature type="repeat" description="ANK" evidence="15">
    <location>
        <begin position="396"/>
        <end position="428"/>
    </location>
</feature>
<accession>A0A8C3VMI5</accession>
<dbReference type="InterPro" id="IPR002110">
    <property type="entry name" value="Ankyrin_rpt"/>
</dbReference>
<feature type="repeat" description="ANK" evidence="15">
    <location>
        <begin position="462"/>
        <end position="494"/>
    </location>
</feature>
<evidence type="ECO:0000256" key="5">
    <source>
        <dbReference type="ARBA" id="ARBA00022553"/>
    </source>
</evidence>
<feature type="compositionally biased region" description="Low complexity" evidence="16">
    <location>
        <begin position="1872"/>
        <end position="1882"/>
    </location>
</feature>
<dbReference type="FunFam" id="2.60.220.30:FF:000001">
    <property type="entry name" value="Ankyrin-3 isoform 2"/>
    <property type="match status" value="1"/>
</dbReference>
<dbReference type="PROSITE" id="PS50017">
    <property type="entry name" value="DEATH_DOMAIN"/>
    <property type="match status" value="1"/>
</dbReference>
<dbReference type="FunFam" id="1.10.533.10:FF:000002">
    <property type="entry name" value="Ankyrin-3 isoform 2"/>
    <property type="match status" value="1"/>
</dbReference>
<feature type="repeat" description="ANK" evidence="15">
    <location>
        <begin position="528"/>
        <end position="560"/>
    </location>
</feature>
<evidence type="ECO:0000259" key="18">
    <source>
        <dbReference type="PROSITE" id="PS51145"/>
    </source>
</evidence>
<dbReference type="FunFam" id="1.25.40.20:FF:000001">
    <property type="entry name" value="Ankyrin-2 isoform 2"/>
    <property type="match status" value="1"/>
</dbReference>
<evidence type="ECO:0000256" key="14">
    <source>
        <dbReference type="ARBA" id="ARBA00034100"/>
    </source>
</evidence>
<feature type="repeat" description="ANK" evidence="15">
    <location>
        <begin position="429"/>
        <end position="461"/>
    </location>
</feature>
<feature type="repeat" description="ANK" evidence="15">
    <location>
        <begin position="726"/>
        <end position="758"/>
    </location>
</feature>
<feature type="repeat" description="ANK" evidence="15">
    <location>
        <begin position="264"/>
        <end position="296"/>
    </location>
</feature>
<dbReference type="FunFam" id="2.60.40.2660:FF:000001">
    <property type="entry name" value="Ankyrin-3 isoform 2"/>
    <property type="match status" value="1"/>
</dbReference>
<feature type="domain" description="ZU5" evidence="18">
    <location>
        <begin position="967"/>
        <end position="1155"/>
    </location>
</feature>
<keyword evidence="11" id="KW-0458">Lysosome</keyword>
<feature type="repeat" description="ANK" evidence="15">
    <location>
        <begin position="627"/>
        <end position="659"/>
    </location>
</feature>
<sequence length="1882" mass="205759">MNEEAAQKSDGGEKYNGGSQRRKRPKKSDSNASFLRAARAGNLDKVVEYLKSGIDINTCNQNGLNALHLAAKEGHVGLVQELLERGSAVDSATKKGNTALHIASLAGQAEVVKVLVKEGANINAQSQNGFTPLYMAAQENHIEVVKYLLENGANQSTATEDGFTPLAVALQQGHNQAVAILLENDTKGKVRLPALHIAARKDDTKSAALLLQNDHNADVQSKMMVNRTTESGFTPLHIAAHYGNVNVATLLLNRGAAVDFTARNGITPLHVASKRGNTNMVKLLLDRGGQIDAKTRDGLTPLHCAARSGHDQVVELLLERGAPLLARTKNGLSPLHMAAQGDHVECVKHLLQHKAPVDDVTLDYLTALHVAAHCGHYRVTKLLLDKRANPNARALNGFTPLHIACKKNRIKVMELLVKYGASIQAITESGLTPIHVAAFMGHLNIVLLLLQNGASPDVTNIRGETALHMAARAGQVEVVRCLLRNGALVDARAREEQTPLHIASRLGKTEIVQLLLQHMAHPDAATTNGYTPLHISAREGQLDVASVLLEAGASHSMSTKKGFTPLHVAAKYGSLEVAKLLLQRRASPDSAGKNGLTPLHVAAHYDNQKVALLLLEKGASPHATAKNGYTPLHIAAKKNQMQIATTLLNYGAETNILTKQGVTPLHLASQEGHTDMVTLLLEKGSNIHVATKAGLTSLHLAAQEDKVNVAEVLTKHGANQDAQTKLGYTPLIVACHYGNIKMVNFLLKHGANVNAKTKNGYTPLHQAAQQGHTHIINVLLQHGAKPNAITTNGNTALAIARRLGYISVVDTLKVVTEEITTTTTTVTEKHKLNVPETMTEVLDVSDEEGDDTMTGDGGEYLRPEDLRELGDDSLPSSQFLDGMNYLRYSLEGGRSDSLRSFSSDRSHTLSHASYLRDSAMIDDTVLIPSQQVTTLAKEAERNSYRLSLGPEILDNVALSSSPIHSGFLVSFMVDARGGAMRGCRHNGLRIIIPPRKCTAPTRVTCRLVKRHRLATMPPMVEGEGLASRLIEVGPSGAQFLGKLHLPTAPPPLNEGESLVSRILQLGPPGTKFLGPVIVEIPHFAALRGKERELVILRSENGDSWKEHFCEYTEDELNEILNGMDEVLDTPEELEKKRICRIITRDFPQYFAVVSRIKQDSNLIGPEGGVLSSTVVPQVQAVFPEGALTKRIRVGLQAQPMHTELTKKILGNKATFSPIVTLEPRRRKFHKPITMTIPVPKASSDGLMNGYGGDTPTLRLLCSITGGTTPAQWEDITGTTPLTFVNECVSFTTNVSARFWLIDCRQTQESVTFASQVYREIICVPYMAKFVVFAKSHDPIEARLRCFCMTDDKVDKTLEQQENFAEVARSRDVEVLEGKPIYVDCFGNLVPLTKSGQHHIFSFFAFKENRLPLFVKVRDSTQEPCGRLSFMKEPKSTRGLVHQAICNLNITLPIYTKESDSDPEPEEVKLLNQHDDQERTEERLAHIADHLGFSWTELARELDFTEEQIHQIRIENPNSLQDQSHALLKYWLERDGKHATDTNLTQCLTKINRMDIVHLMETSGIEPVQGHGTRTYADTEQSLALDHSEGFSALQEEVYSSRHKQEQQRISKDGEPTEHPPLVSEEDVSVSYSPFQDSTPRSEAEVSMAELLRQAHKEQVEAEFSGKPQDVPGKPSASQQEYFITTPGTEHSGGAAKSARSSTAKGETQRAQPLSSAQRGDSPIVQEPEDPQLHQESLSPRRSSLVIVESTEDHVKASLHTTLFFVIQADSMPEMPPETVTEEQYTDEHGHTVVKKVTRKIIRRYVAPDGVEKEEVLMQGTPQAPVSVQEGDGYSKVVKRVVLKSDSEHSEVGSALPAVAQSSSTPAGLSVTAAQRAPSAAQA</sequence>
<dbReference type="PROSITE" id="PS50088">
    <property type="entry name" value="ANK_REPEAT"/>
    <property type="match status" value="20"/>
</dbReference>
<evidence type="ECO:0000256" key="4">
    <source>
        <dbReference type="ARBA" id="ARBA00022490"/>
    </source>
</evidence>
<dbReference type="GO" id="GO:0007165">
    <property type="term" value="P:signal transduction"/>
    <property type="evidence" value="ECO:0007669"/>
    <property type="project" value="InterPro"/>
</dbReference>
<evidence type="ECO:0000256" key="3">
    <source>
        <dbReference type="ARBA" id="ARBA00022475"/>
    </source>
</evidence>
<keyword evidence="9" id="KW-0472">Membrane</keyword>
<evidence type="ECO:0000256" key="2">
    <source>
        <dbReference type="ARBA" id="ARBA00004371"/>
    </source>
</evidence>
<dbReference type="Ensembl" id="ENSCUST00005029326.1">
    <property type="protein sequence ID" value="ENSCUSP00005028344.1"/>
    <property type="gene ID" value="ENSCUSG00005014612.1"/>
</dbReference>
<evidence type="ECO:0000256" key="1">
    <source>
        <dbReference type="ARBA" id="ARBA00004245"/>
    </source>
</evidence>
<dbReference type="GO" id="GO:0072659">
    <property type="term" value="P:protein localization to plasma membrane"/>
    <property type="evidence" value="ECO:0007669"/>
    <property type="project" value="UniProtKB-ARBA"/>
</dbReference>
<feature type="domain" description="ZU5" evidence="18">
    <location>
        <begin position="1157"/>
        <end position="1303"/>
    </location>
</feature>
<evidence type="ECO:0000256" key="16">
    <source>
        <dbReference type="SAM" id="MobiDB-lite"/>
    </source>
</evidence>
<dbReference type="Gene3D" id="2.60.40.2660">
    <property type="match status" value="1"/>
</dbReference>
<feature type="compositionally biased region" description="Polar residues" evidence="16">
    <location>
        <begin position="1698"/>
        <end position="1718"/>
    </location>
</feature>
<protein>
    <submittedName>
        <fullName evidence="19">Ankyrin 2</fullName>
    </submittedName>
</protein>
<evidence type="ECO:0000256" key="10">
    <source>
        <dbReference type="ARBA" id="ARBA00023212"/>
    </source>
</evidence>
<keyword evidence="4" id="KW-0963">Cytoplasm</keyword>